<dbReference type="Pfam" id="PF07589">
    <property type="entry name" value="PEP-CTERM"/>
    <property type="match status" value="1"/>
</dbReference>
<evidence type="ECO:0000256" key="1">
    <source>
        <dbReference type="SAM" id="SignalP"/>
    </source>
</evidence>
<feature type="signal peptide" evidence="1">
    <location>
        <begin position="1"/>
        <end position="18"/>
    </location>
</feature>
<sequence length="274" mass="28826">MLLALAAAAGLGPAAARADVLLGANFSGLDYRLTDLRPDDGSAAAMSLDGNIYSLRAEVADGPSRPGGGAPRSAYVDKSGVFQDGMALYREVSGARNQASFGLSGSFQDGGLNMFVGGKAGNVRSSPQQSSWLLLYSHPAFHLAMTLAPYTQVTWSGKITVEAAQTLGRHGARYEEGWIEGGAYLKSPEGEYLDAAVNSVRINPGAVDSRRSVQDIDMSFSNLSAAPRQILLYTFMSGEGKSFFPVPEPGTPWLMLCGVGVLAGTAGLRRRAIK</sequence>
<gene>
    <name evidence="3" type="ORF">HHL10_13640</name>
</gene>
<evidence type="ECO:0000313" key="4">
    <source>
        <dbReference type="Proteomes" id="UP000574067"/>
    </source>
</evidence>
<feature type="domain" description="Ice-binding protein C-terminal" evidence="2">
    <location>
        <begin position="245"/>
        <end position="271"/>
    </location>
</feature>
<feature type="chain" id="PRO_5032408214" evidence="1">
    <location>
        <begin position="19"/>
        <end position="274"/>
    </location>
</feature>
<evidence type="ECO:0000259" key="2">
    <source>
        <dbReference type="Pfam" id="PF07589"/>
    </source>
</evidence>
<dbReference type="RefSeq" id="WP_169160919.1">
    <property type="nucleotide sequence ID" value="NZ_JABBFW010000008.1"/>
</dbReference>
<organism evidence="3 4">
    <name type="scientific">Azohydromonas caseinilytica</name>
    <dbReference type="NCBI Taxonomy" id="2728836"/>
    <lineage>
        <taxon>Bacteria</taxon>
        <taxon>Pseudomonadati</taxon>
        <taxon>Pseudomonadota</taxon>
        <taxon>Betaproteobacteria</taxon>
        <taxon>Burkholderiales</taxon>
        <taxon>Sphaerotilaceae</taxon>
        <taxon>Azohydromonas</taxon>
    </lineage>
</organism>
<keyword evidence="1" id="KW-0732">Signal</keyword>
<evidence type="ECO:0000313" key="3">
    <source>
        <dbReference type="EMBL" id="NML16018.1"/>
    </source>
</evidence>
<accession>A0A848F9T4</accession>
<keyword evidence="4" id="KW-1185">Reference proteome</keyword>
<dbReference type="InterPro" id="IPR013424">
    <property type="entry name" value="Ice-binding_C"/>
</dbReference>
<protein>
    <submittedName>
        <fullName evidence="3">PEP-CTERM sorting domain-containing protein</fullName>
    </submittedName>
</protein>
<dbReference type="Proteomes" id="UP000574067">
    <property type="component" value="Unassembled WGS sequence"/>
</dbReference>
<proteinExistence type="predicted"/>
<dbReference type="EMBL" id="JABBFW010000008">
    <property type="protein sequence ID" value="NML16018.1"/>
    <property type="molecule type" value="Genomic_DNA"/>
</dbReference>
<reference evidence="3 4" key="1">
    <citation type="submission" date="2020-04" db="EMBL/GenBank/DDBJ databases">
        <title>Azohydromonas sp. isolated from soil.</title>
        <authorList>
            <person name="Dahal R.H."/>
        </authorList>
    </citation>
    <scope>NUCLEOTIDE SEQUENCE [LARGE SCALE GENOMIC DNA]</scope>
    <source>
        <strain evidence="3 4">G-1-1-14</strain>
    </source>
</reference>
<dbReference type="NCBIfam" id="TIGR02595">
    <property type="entry name" value="PEP_CTERM"/>
    <property type="match status" value="1"/>
</dbReference>
<dbReference type="AlphaFoldDB" id="A0A848F9T4"/>
<name>A0A848F9T4_9BURK</name>
<comment type="caution">
    <text evidence="3">The sequence shown here is derived from an EMBL/GenBank/DDBJ whole genome shotgun (WGS) entry which is preliminary data.</text>
</comment>